<comment type="caution">
    <text evidence="1">The sequence shown here is derived from an EMBL/GenBank/DDBJ whole genome shotgun (WGS) entry which is preliminary data.</text>
</comment>
<organism evidence="1 2">
    <name type="scientific">Thalassiosira oceanica</name>
    <name type="common">Marine diatom</name>
    <dbReference type="NCBI Taxonomy" id="159749"/>
    <lineage>
        <taxon>Eukaryota</taxon>
        <taxon>Sar</taxon>
        <taxon>Stramenopiles</taxon>
        <taxon>Ochrophyta</taxon>
        <taxon>Bacillariophyta</taxon>
        <taxon>Coscinodiscophyceae</taxon>
        <taxon>Thalassiosirophycidae</taxon>
        <taxon>Thalassiosirales</taxon>
        <taxon>Thalassiosiraceae</taxon>
        <taxon>Thalassiosira</taxon>
    </lineage>
</organism>
<accession>K0QY55</accession>
<protein>
    <submittedName>
        <fullName evidence="1">Uncharacterized protein</fullName>
    </submittedName>
</protein>
<dbReference type="Proteomes" id="UP000266841">
    <property type="component" value="Unassembled WGS sequence"/>
</dbReference>
<reference evidence="1 2" key="1">
    <citation type="journal article" date="2012" name="Genome Biol.">
        <title>Genome and low-iron response of an oceanic diatom adapted to chronic iron limitation.</title>
        <authorList>
            <person name="Lommer M."/>
            <person name="Specht M."/>
            <person name="Roy A.S."/>
            <person name="Kraemer L."/>
            <person name="Andreson R."/>
            <person name="Gutowska M.A."/>
            <person name="Wolf J."/>
            <person name="Bergner S.V."/>
            <person name="Schilhabel M.B."/>
            <person name="Klostermeier U.C."/>
            <person name="Beiko R.G."/>
            <person name="Rosenstiel P."/>
            <person name="Hippler M."/>
            <person name="Laroche J."/>
        </authorList>
    </citation>
    <scope>NUCLEOTIDE SEQUENCE [LARGE SCALE GENOMIC DNA]</scope>
    <source>
        <strain evidence="1 2">CCMP1005</strain>
    </source>
</reference>
<dbReference type="AlphaFoldDB" id="K0QY55"/>
<evidence type="ECO:0000313" key="1">
    <source>
        <dbReference type="EMBL" id="EJK43708.1"/>
    </source>
</evidence>
<name>K0QY55_THAOC</name>
<gene>
    <name evidence="1" type="ORF">THAOC_37820</name>
</gene>
<keyword evidence="2" id="KW-1185">Reference proteome</keyword>
<proteinExistence type="predicted"/>
<dbReference type="EMBL" id="AGNL01050732">
    <property type="protein sequence ID" value="EJK43708.1"/>
    <property type="molecule type" value="Genomic_DNA"/>
</dbReference>
<evidence type="ECO:0000313" key="2">
    <source>
        <dbReference type="Proteomes" id="UP000266841"/>
    </source>
</evidence>
<sequence>MSRQPRVHTFASPICEARSDPTPFLSKDILFFGNAGELNTIDTYILSGSGGFEKFSGGYMPEWKTLSDNPYIAEISLFERNVTNEDQTVLDELTFRIASEGGSTPIVGEEGQIGQVFQNPVFQSGEQIGFDQGYGFFSRTIHISPLE</sequence>